<proteinExistence type="predicted"/>
<feature type="chain" id="PRO_5035219103" description="Transmembrane protein" evidence="2">
    <location>
        <begin position="23"/>
        <end position="240"/>
    </location>
</feature>
<organism evidence="3 4">
    <name type="scientific">Polysphondylium violaceum</name>
    <dbReference type="NCBI Taxonomy" id="133409"/>
    <lineage>
        <taxon>Eukaryota</taxon>
        <taxon>Amoebozoa</taxon>
        <taxon>Evosea</taxon>
        <taxon>Eumycetozoa</taxon>
        <taxon>Dictyostelia</taxon>
        <taxon>Dictyosteliales</taxon>
        <taxon>Dictyosteliaceae</taxon>
        <taxon>Polysphondylium</taxon>
    </lineage>
</organism>
<dbReference type="AlphaFoldDB" id="A0A8J4Q1R7"/>
<comment type="caution">
    <text evidence="3">The sequence shown here is derived from an EMBL/GenBank/DDBJ whole genome shotgun (WGS) entry which is preliminary data.</text>
</comment>
<feature type="signal peptide" evidence="2">
    <location>
        <begin position="1"/>
        <end position="22"/>
    </location>
</feature>
<protein>
    <recommendedName>
        <fullName evidence="5">Transmembrane protein</fullName>
    </recommendedName>
</protein>
<evidence type="ECO:0000313" key="3">
    <source>
        <dbReference type="EMBL" id="KAF2077675.1"/>
    </source>
</evidence>
<name>A0A8J4Q1R7_9MYCE</name>
<reference evidence="3" key="1">
    <citation type="submission" date="2020-01" db="EMBL/GenBank/DDBJ databases">
        <title>Development of genomics and gene disruption for Polysphondylium violaceum indicates a role for the polyketide synthase stlB in stalk morphogenesis.</title>
        <authorList>
            <person name="Narita B."/>
            <person name="Kawabe Y."/>
            <person name="Kin K."/>
            <person name="Saito T."/>
            <person name="Gibbs R."/>
            <person name="Kuspa A."/>
            <person name="Muzny D."/>
            <person name="Queller D."/>
            <person name="Richards S."/>
            <person name="Strassman J."/>
            <person name="Sucgang R."/>
            <person name="Worley K."/>
            <person name="Schaap P."/>
        </authorList>
    </citation>
    <scope>NUCLEOTIDE SEQUENCE</scope>
    <source>
        <strain evidence="3">QSvi11</strain>
    </source>
</reference>
<feature type="transmembrane region" description="Helical" evidence="1">
    <location>
        <begin position="223"/>
        <end position="239"/>
    </location>
</feature>
<keyword evidence="1" id="KW-0472">Membrane</keyword>
<evidence type="ECO:0008006" key="5">
    <source>
        <dbReference type="Google" id="ProtNLM"/>
    </source>
</evidence>
<evidence type="ECO:0000256" key="2">
    <source>
        <dbReference type="SAM" id="SignalP"/>
    </source>
</evidence>
<accession>A0A8J4Q1R7</accession>
<evidence type="ECO:0000256" key="1">
    <source>
        <dbReference type="SAM" id="Phobius"/>
    </source>
</evidence>
<keyword evidence="2" id="KW-0732">Signal</keyword>
<keyword evidence="4" id="KW-1185">Reference proteome</keyword>
<dbReference type="Proteomes" id="UP000695562">
    <property type="component" value="Unassembled WGS sequence"/>
</dbReference>
<keyword evidence="1" id="KW-1133">Transmembrane helix</keyword>
<evidence type="ECO:0000313" key="4">
    <source>
        <dbReference type="Proteomes" id="UP000695562"/>
    </source>
</evidence>
<sequence>MVSLNIILLLVLVVLGCSLIEGKEFNYKKYRNSDCTGDVLVYRSLQASSTSYCFQFLQDLLIDCSDGKSCLVSQNCSCTNSTCGQVYELDQCIDGVKIGYNKIDFYELRYCVFSESRTLDYCSTKPNGAVIVKNNECFGNVRVSCDYHFYKFRTCDQDNKLIKKVATMYCDFYEIPNNNNQTIVSNSSSEDQEVSLLQFMTEDTYFTGRSLPTNSSLRSHSCNLILSITFILLLTLFNFY</sequence>
<gene>
    <name evidence="3" type="ORF">CYY_000991</name>
</gene>
<keyword evidence="1" id="KW-0812">Transmembrane</keyword>
<dbReference type="EMBL" id="AJWJ01000022">
    <property type="protein sequence ID" value="KAF2077675.1"/>
    <property type="molecule type" value="Genomic_DNA"/>
</dbReference>
<dbReference type="OrthoDB" id="22782at2759"/>